<gene>
    <name evidence="9 12" type="primary">hisA</name>
    <name evidence="12" type="ORF">HYN04_12955</name>
</gene>
<dbReference type="OrthoDB" id="9807749at2"/>
<protein>
    <recommendedName>
        <fullName evidence="9 11">1-(5-phosphoribosyl)-5-[(5-phosphoribosylamino)methylideneamino] imidazole-4-carboxamide isomerase</fullName>
        <ecNumber evidence="9 11">5.3.1.16</ecNumber>
    </recommendedName>
    <alternativeName>
        <fullName evidence="9">Phosphoribosylformimino-5-aminoimidazole carboxamide ribotide isomerase</fullName>
    </alternativeName>
</protein>
<dbReference type="GO" id="GO:0000162">
    <property type="term" value="P:L-tryptophan biosynthetic process"/>
    <property type="evidence" value="ECO:0007669"/>
    <property type="project" value="TreeGrafter"/>
</dbReference>
<evidence type="ECO:0000256" key="3">
    <source>
        <dbReference type="ARBA" id="ARBA00005133"/>
    </source>
</evidence>
<dbReference type="UniPathway" id="UPA00031">
    <property type="reaction ID" value="UER00009"/>
</dbReference>
<dbReference type="InterPro" id="IPR011060">
    <property type="entry name" value="RibuloseP-bd_barrel"/>
</dbReference>
<dbReference type="NCBIfam" id="TIGR00007">
    <property type="entry name" value="1-(5-phosphoribosyl)-5-[(5-phosphoribosylamino)methylideneamino]imidazole-4-carboxamide isomerase"/>
    <property type="match status" value="1"/>
</dbReference>
<dbReference type="AlphaFoldDB" id="A0A2Z3I4X1"/>
<dbReference type="InterPro" id="IPR006063">
    <property type="entry name" value="HisA_bact_arch"/>
</dbReference>
<evidence type="ECO:0000256" key="11">
    <source>
        <dbReference type="RuleBase" id="RU003658"/>
    </source>
</evidence>
<evidence type="ECO:0000256" key="9">
    <source>
        <dbReference type="HAMAP-Rule" id="MF_01014"/>
    </source>
</evidence>
<dbReference type="InterPro" id="IPR044524">
    <property type="entry name" value="Isoase_HisA-like"/>
</dbReference>
<dbReference type="InterPro" id="IPR013785">
    <property type="entry name" value="Aldolase_TIM"/>
</dbReference>
<dbReference type="GO" id="GO:0005737">
    <property type="term" value="C:cytoplasm"/>
    <property type="evidence" value="ECO:0007669"/>
    <property type="project" value="UniProtKB-SubCell"/>
</dbReference>
<keyword evidence="6 9" id="KW-0028">Amino-acid biosynthesis</keyword>
<dbReference type="Gene3D" id="3.20.20.70">
    <property type="entry name" value="Aldolase class I"/>
    <property type="match status" value="1"/>
</dbReference>
<evidence type="ECO:0000256" key="5">
    <source>
        <dbReference type="ARBA" id="ARBA00022490"/>
    </source>
</evidence>
<dbReference type="SUPFAM" id="SSF51366">
    <property type="entry name" value="Ribulose-phoshate binding barrel"/>
    <property type="match status" value="1"/>
</dbReference>
<evidence type="ECO:0000256" key="6">
    <source>
        <dbReference type="ARBA" id="ARBA00022605"/>
    </source>
</evidence>
<evidence type="ECO:0000313" key="12">
    <source>
        <dbReference type="EMBL" id="AWM78584.1"/>
    </source>
</evidence>
<sequence>MASVILYPAIDLKDGECVRVLHGDLGTATVFNTSPANQARTWAGAGFHWIHVVDLNGAVEGRAVNGDAVEAILGAVSTPVQLGGGVRSLQDVERWIEAGVSRVILGTVAVTHPEMVIEASRLWPEQIAVSVDVRAGKVATQGWTENTDLEAVTVAKRFEDAGVGALIITDIDRDGTVMGFNVEAFGAIADAVAIPVIAAGGLASVEDILRLKARRGTPVAGAVLGRALYNGAIDPAVALAASA</sequence>
<comment type="pathway">
    <text evidence="3 9 11">Amino-acid biosynthesis; L-histidine biosynthesis; L-histidine from 5-phospho-alpha-D-ribose 1-diphosphate: step 4/9.</text>
</comment>
<keyword evidence="13" id="KW-1185">Reference proteome</keyword>
<dbReference type="GO" id="GO:0000105">
    <property type="term" value="P:L-histidine biosynthetic process"/>
    <property type="evidence" value="ECO:0007669"/>
    <property type="project" value="UniProtKB-UniRule"/>
</dbReference>
<dbReference type="CDD" id="cd04732">
    <property type="entry name" value="HisA"/>
    <property type="match status" value="1"/>
</dbReference>
<dbReference type="Pfam" id="PF00977">
    <property type="entry name" value="His_biosynth"/>
    <property type="match status" value="1"/>
</dbReference>
<dbReference type="EMBL" id="CP029479">
    <property type="protein sequence ID" value="AWM78584.1"/>
    <property type="molecule type" value="Genomic_DNA"/>
</dbReference>
<dbReference type="InterPro" id="IPR006062">
    <property type="entry name" value="His_biosynth"/>
</dbReference>
<accession>A0A2Z3I4X1</accession>
<comment type="subcellular location">
    <subcellularLocation>
        <location evidence="2 9 11">Cytoplasm</location>
    </subcellularLocation>
</comment>
<comment type="catalytic activity">
    <reaction evidence="1 9 11">
        <text>1-(5-phospho-beta-D-ribosyl)-5-[(5-phospho-beta-D-ribosylamino)methylideneamino]imidazole-4-carboxamide = 5-[(5-phospho-1-deoxy-D-ribulos-1-ylimino)methylamino]-1-(5-phospho-beta-D-ribosyl)imidazole-4-carboxamide</text>
        <dbReference type="Rhea" id="RHEA:15469"/>
        <dbReference type="ChEBI" id="CHEBI:58435"/>
        <dbReference type="ChEBI" id="CHEBI:58525"/>
        <dbReference type="EC" id="5.3.1.16"/>
    </reaction>
</comment>
<dbReference type="Proteomes" id="UP000247763">
    <property type="component" value="Chromosome"/>
</dbReference>
<evidence type="ECO:0000256" key="4">
    <source>
        <dbReference type="ARBA" id="ARBA00009667"/>
    </source>
</evidence>
<evidence type="ECO:0000256" key="2">
    <source>
        <dbReference type="ARBA" id="ARBA00004496"/>
    </source>
</evidence>
<evidence type="ECO:0000256" key="8">
    <source>
        <dbReference type="ARBA" id="ARBA00023235"/>
    </source>
</evidence>
<comment type="similarity">
    <text evidence="4 9 10">Belongs to the HisA/HisF family.</text>
</comment>
<feature type="active site" description="Proton donor" evidence="9">
    <location>
        <position position="132"/>
    </location>
</feature>
<evidence type="ECO:0000313" key="13">
    <source>
        <dbReference type="Proteomes" id="UP000247763"/>
    </source>
</evidence>
<evidence type="ECO:0000256" key="1">
    <source>
        <dbReference type="ARBA" id="ARBA00000901"/>
    </source>
</evidence>
<dbReference type="PANTHER" id="PTHR43090:SF2">
    <property type="entry name" value="1-(5-PHOSPHORIBOSYL)-5-[(5-PHOSPHORIBOSYLAMINO)METHYLIDENEAMINO] IMIDAZOLE-4-CARBOXAMIDE ISOMERASE"/>
    <property type="match status" value="1"/>
</dbReference>
<evidence type="ECO:0000256" key="10">
    <source>
        <dbReference type="RuleBase" id="RU003657"/>
    </source>
</evidence>
<dbReference type="GO" id="GO:0003949">
    <property type="term" value="F:1-(5-phosphoribosyl)-5-[(5-phosphoribosylamino)methylideneamino]imidazole-4-carboxamide isomerase activity"/>
    <property type="evidence" value="ECO:0007669"/>
    <property type="project" value="UniProtKB-UniRule"/>
</dbReference>
<keyword evidence="7 9" id="KW-0368">Histidine biosynthesis</keyword>
<proteinExistence type="inferred from homology"/>
<dbReference type="HAMAP" id="MF_01014">
    <property type="entry name" value="HisA"/>
    <property type="match status" value="1"/>
</dbReference>
<dbReference type="PANTHER" id="PTHR43090">
    <property type="entry name" value="1-(5-PHOSPHORIBOSYL)-5-[(5-PHOSPHORIBOSYLAMINO)METHYLIDENEAMINO] IMIDAZOLE-4-CARBOXAMIDE ISOMERASE"/>
    <property type="match status" value="1"/>
</dbReference>
<keyword evidence="5 9" id="KW-0963">Cytoplasm</keyword>
<name>A0A2Z3I4X1_9CAUL</name>
<dbReference type="EC" id="5.3.1.16" evidence="9 11"/>
<feature type="active site" description="Proton acceptor" evidence="9">
    <location>
        <position position="11"/>
    </location>
</feature>
<organism evidence="12 13">
    <name type="scientific">Phenylobacterium parvum</name>
    <dbReference type="NCBI Taxonomy" id="2201350"/>
    <lineage>
        <taxon>Bacteria</taxon>
        <taxon>Pseudomonadati</taxon>
        <taxon>Pseudomonadota</taxon>
        <taxon>Alphaproteobacteria</taxon>
        <taxon>Caulobacterales</taxon>
        <taxon>Caulobacteraceae</taxon>
        <taxon>Phenylobacterium</taxon>
    </lineage>
</organism>
<keyword evidence="8 9" id="KW-0413">Isomerase</keyword>
<dbReference type="InterPro" id="IPR023016">
    <property type="entry name" value="HisA/PriA"/>
</dbReference>
<dbReference type="KEGG" id="phb:HYN04_12955"/>
<reference evidence="13" key="1">
    <citation type="submission" date="2018-05" db="EMBL/GenBank/DDBJ databases">
        <title>Genome sequencing of Phenylobacterium sp. HYN0004.</title>
        <authorList>
            <person name="Yi H."/>
            <person name="Baek C."/>
        </authorList>
    </citation>
    <scope>NUCLEOTIDE SEQUENCE [LARGE SCALE GENOMIC DNA]</scope>
    <source>
        <strain evidence="13">HYN0004</strain>
    </source>
</reference>
<evidence type="ECO:0000256" key="7">
    <source>
        <dbReference type="ARBA" id="ARBA00023102"/>
    </source>
</evidence>
<dbReference type="FunFam" id="3.20.20.70:FF:000009">
    <property type="entry name" value="1-(5-phosphoribosyl)-5-[(5-phosphoribosylamino)methylideneamino] imidazole-4-carboxamide isomerase"/>
    <property type="match status" value="1"/>
</dbReference>